<protein>
    <submittedName>
        <fullName evidence="2">Uncharacterized protein</fullName>
    </submittedName>
</protein>
<dbReference type="EMBL" id="AMZH03002686">
    <property type="protein sequence ID" value="RRT74739.1"/>
    <property type="molecule type" value="Genomic_DNA"/>
</dbReference>
<dbReference type="AlphaFoldDB" id="A0A427AET6"/>
<proteinExistence type="predicted"/>
<accession>A0A427AET6</accession>
<dbReference type="Proteomes" id="UP000287651">
    <property type="component" value="Unassembled WGS sequence"/>
</dbReference>
<feature type="region of interest" description="Disordered" evidence="1">
    <location>
        <begin position="1"/>
        <end position="21"/>
    </location>
</feature>
<evidence type="ECO:0000313" key="3">
    <source>
        <dbReference type="Proteomes" id="UP000287651"/>
    </source>
</evidence>
<evidence type="ECO:0000256" key="1">
    <source>
        <dbReference type="SAM" id="MobiDB-lite"/>
    </source>
</evidence>
<organism evidence="2 3">
    <name type="scientific">Ensete ventricosum</name>
    <name type="common">Abyssinian banana</name>
    <name type="synonym">Musa ensete</name>
    <dbReference type="NCBI Taxonomy" id="4639"/>
    <lineage>
        <taxon>Eukaryota</taxon>
        <taxon>Viridiplantae</taxon>
        <taxon>Streptophyta</taxon>
        <taxon>Embryophyta</taxon>
        <taxon>Tracheophyta</taxon>
        <taxon>Spermatophyta</taxon>
        <taxon>Magnoliopsida</taxon>
        <taxon>Liliopsida</taxon>
        <taxon>Zingiberales</taxon>
        <taxon>Musaceae</taxon>
        <taxon>Ensete</taxon>
    </lineage>
</organism>
<reference evidence="2 3" key="1">
    <citation type="journal article" date="2014" name="Agronomy (Basel)">
        <title>A Draft Genome Sequence for Ensete ventricosum, the Drought-Tolerant Tree Against Hunger.</title>
        <authorList>
            <person name="Harrison J."/>
            <person name="Moore K.A."/>
            <person name="Paszkiewicz K."/>
            <person name="Jones T."/>
            <person name="Grant M."/>
            <person name="Ambacheew D."/>
            <person name="Muzemil S."/>
            <person name="Studholme D.J."/>
        </authorList>
    </citation>
    <scope>NUCLEOTIDE SEQUENCE [LARGE SCALE GENOMIC DNA]</scope>
</reference>
<sequence length="105" mass="11671">MLATSVGASDPTSGGCASTSPTLGMQCLLVPLPPGRFCPHRLPLHPLLCPHPSYLRRSGLALPHLRHWPFLPLPLCFHPPLRPSWLLLSRQDISFFKLKLQVSLY</sequence>
<gene>
    <name evidence="2" type="ORF">B296_00011642</name>
</gene>
<evidence type="ECO:0000313" key="2">
    <source>
        <dbReference type="EMBL" id="RRT74739.1"/>
    </source>
</evidence>
<comment type="caution">
    <text evidence="2">The sequence shown here is derived from an EMBL/GenBank/DDBJ whole genome shotgun (WGS) entry which is preliminary data.</text>
</comment>
<name>A0A427AET6_ENSVE</name>